<protein>
    <submittedName>
        <fullName evidence="1">DUF3972 domain-containing protein</fullName>
    </submittedName>
</protein>
<organism evidence="1 2">
    <name type="scientific">Helicobacter pylori</name>
    <name type="common">Campylobacter pylori</name>
    <dbReference type="NCBI Taxonomy" id="210"/>
    <lineage>
        <taxon>Bacteria</taxon>
        <taxon>Pseudomonadati</taxon>
        <taxon>Campylobacterota</taxon>
        <taxon>Epsilonproteobacteria</taxon>
        <taxon>Campylobacterales</taxon>
        <taxon>Helicobacteraceae</taxon>
        <taxon>Helicobacter</taxon>
    </lineage>
</organism>
<dbReference type="AlphaFoldDB" id="A0A024C8S9"/>
<accession>A0A024C8S9</accession>
<gene>
    <name evidence="1" type="ORF">C2R72_06745</name>
</gene>
<proteinExistence type="predicted"/>
<evidence type="ECO:0000313" key="1">
    <source>
        <dbReference type="EMBL" id="PUD74561.1"/>
    </source>
</evidence>
<dbReference type="RefSeq" id="WP_000353117.1">
    <property type="nucleotide sequence ID" value="NZ_CP007604.1"/>
</dbReference>
<evidence type="ECO:0000313" key="2">
    <source>
        <dbReference type="Proteomes" id="UP000244700"/>
    </source>
</evidence>
<dbReference type="InterPro" id="IPR025002">
    <property type="entry name" value="DUF3972"/>
</dbReference>
<dbReference type="eggNOG" id="ENOG503181V">
    <property type="taxonomic scope" value="Bacteria"/>
</dbReference>
<sequence length="196" mass="22550">MDILDLNKAQAVQQNEREVEDKEKESKEPVVLEDLSALAWLELEEFSRLSGLPKERILELVNLGKIKSKISHNKLLIDASSGTNALIKKVENNLISMDMNGRSLEPVFVEKTINTILNLHDKVIGAKDETISAFKNENMFLKDALISMQEVYEEDKKTIDLLRDELNQAREEIEFMKRKYRLMWGKVADMSSVNKK</sequence>
<dbReference type="Proteomes" id="UP000244700">
    <property type="component" value="Unassembled WGS sequence"/>
</dbReference>
<dbReference type="EMBL" id="QBQT01000428">
    <property type="protein sequence ID" value="PUD74561.1"/>
    <property type="molecule type" value="Genomic_DNA"/>
</dbReference>
<dbReference type="Pfam" id="PF13118">
    <property type="entry name" value="DUF3972"/>
    <property type="match status" value="1"/>
</dbReference>
<comment type="caution">
    <text evidence="1">The sequence shown here is derived from an EMBL/GenBank/DDBJ whole genome shotgun (WGS) entry which is preliminary data.</text>
</comment>
<name>A0A024C8S9_HELPX</name>
<reference evidence="1 2" key="1">
    <citation type="submission" date="2018-01" db="EMBL/GenBank/DDBJ databases">
        <title>Helicobacter pylori genome-wide association study shows promise for predicting gastric cancer risk.</title>
        <authorList>
            <person name="Berthenet E."/>
            <person name="Yahara K."/>
            <person name="Thorell K."/>
            <person name="Pascoe B."/>
            <person name="Meric G."/>
            <person name="Mikhail J.M."/>
            <person name="Engstrand L."/>
            <person name="Enroth H."/>
            <person name="Burette A."/>
            <person name="Megraud F."/>
            <person name="Atherton J."/>
            <person name="Smith S."/>
            <person name="Wilkinson T.S."/>
            <person name="Hitchings M.D."/>
            <person name="Falush D."/>
            <person name="Sheppard S.K."/>
        </authorList>
    </citation>
    <scope>NUCLEOTIDE SEQUENCE [LARGE SCALE GENOMIC DNA]</scope>
    <source>
        <strain evidence="1 2">GIL237</strain>
    </source>
</reference>